<organism evidence="2 3">
    <name type="scientific">Pyxicephalus adspersus</name>
    <name type="common">African bullfrog</name>
    <dbReference type="NCBI Taxonomy" id="30357"/>
    <lineage>
        <taxon>Eukaryota</taxon>
        <taxon>Metazoa</taxon>
        <taxon>Chordata</taxon>
        <taxon>Craniata</taxon>
        <taxon>Vertebrata</taxon>
        <taxon>Euteleostomi</taxon>
        <taxon>Amphibia</taxon>
        <taxon>Batrachia</taxon>
        <taxon>Anura</taxon>
        <taxon>Neobatrachia</taxon>
        <taxon>Ranoidea</taxon>
        <taxon>Pyxicephalidae</taxon>
        <taxon>Pyxicephalinae</taxon>
        <taxon>Pyxicephalus</taxon>
    </lineage>
</organism>
<dbReference type="EMBL" id="DYDO01000002">
    <property type="protein sequence ID" value="DBA30055.1"/>
    <property type="molecule type" value="Genomic_DNA"/>
</dbReference>
<comment type="caution">
    <text evidence="2">The sequence shown here is derived from an EMBL/GenBank/DDBJ whole genome shotgun (WGS) entry which is preliminary data.</text>
</comment>
<evidence type="ECO:0000313" key="2">
    <source>
        <dbReference type="EMBL" id="DBA30055.1"/>
    </source>
</evidence>
<dbReference type="Gene3D" id="2.60.40.10">
    <property type="entry name" value="Immunoglobulins"/>
    <property type="match status" value="4"/>
</dbReference>
<feature type="domain" description="Ig-like" evidence="1">
    <location>
        <begin position="114"/>
        <end position="187"/>
    </location>
</feature>
<dbReference type="AlphaFoldDB" id="A0AAV3AQC6"/>
<dbReference type="Proteomes" id="UP001181693">
    <property type="component" value="Unassembled WGS sequence"/>
</dbReference>
<dbReference type="Pfam" id="PF13927">
    <property type="entry name" value="Ig_3"/>
    <property type="match status" value="4"/>
</dbReference>
<dbReference type="SMART" id="SM00408">
    <property type="entry name" value="IGc2"/>
    <property type="match status" value="3"/>
</dbReference>
<dbReference type="InterPro" id="IPR007110">
    <property type="entry name" value="Ig-like_dom"/>
</dbReference>
<protein>
    <recommendedName>
        <fullName evidence="1">Ig-like domain-containing protein</fullName>
    </recommendedName>
</protein>
<dbReference type="InterPro" id="IPR003598">
    <property type="entry name" value="Ig_sub2"/>
</dbReference>
<name>A0AAV3AQC6_PYXAD</name>
<accession>A0AAV3AQC6</accession>
<gene>
    <name evidence="2" type="ORF">GDO54_006084</name>
</gene>
<dbReference type="InterPro" id="IPR036179">
    <property type="entry name" value="Ig-like_dom_sf"/>
</dbReference>
<dbReference type="InterPro" id="IPR013783">
    <property type="entry name" value="Ig-like_fold"/>
</dbReference>
<dbReference type="PANTHER" id="PTHR46013">
    <property type="entry name" value="VASCULAR CELL ADHESION MOLECULE 1"/>
    <property type="match status" value="1"/>
</dbReference>
<dbReference type="SUPFAM" id="SSF48726">
    <property type="entry name" value="Immunoglobulin"/>
    <property type="match status" value="4"/>
</dbReference>
<feature type="domain" description="Ig-like" evidence="1">
    <location>
        <begin position="366"/>
        <end position="448"/>
    </location>
</feature>
<sequence>MELCVLWTPAIILVFHALQVYGSLPIPILIFEDKIIEDETTKITCTLPYLGSQDVELVIIGNATLFDCIHGRGNYPNVTCTLDVTQEMHEMEFTCEAKFKSQSLPKKMYIQIDPEFTDCPNNLVWVEGEERSFYCKAKGYPPPNVTCTKNNTTYEEGKTFQVMRNMSGEFTCYAKNFDVVKRQITVSVQYKPKILGIQVSPPLHAEGDKVEITCESDGIPEPNYRWRTPSSSDLLFSSDNRTATVQSLKDSDLGQYQCMVENIHGTDTASQALNFAVKPTVLHVTFHPSAQVLEGENVTVTCEANGFPPPVLSWSNPVSDVELSKDNREVRIWGVKKRHVGSYSCTAQNQYGTNTQSQQLSLAVKPKISKIKVQPSSPASEGSNVTLTCVAEGVPPPTYEWVTPTATVQFSTDKSTVYIFNAKKEHSGSYECKVDNKHGVDTQIEKISVKESKGRGDRQEPVIFTILVTLISTHLFYYLC</sequence>
<feature type="domain" description="Ig-like" evidence="1">
    <location>
        <begin position="279"/>
        <end position="361"/>
    </location>
</feature>
<dbReference type="PANTHER" id="PTHR46013:SF7">
    <property type="entry name" value="IG-LIKE DOMAIN-CONTAINING PROTEIN"/>
    <property type="match status" value="1"/>
</dbReference>
<keyword evidence="3" id="KW-1185">Reference proteome</keyword>
<dbReference type="SMART" id="SM00409">
    <property type="entry name" value="IG"/>
    <property type="match status" value="4"/>
</dbReference>
<evidence type="ECO:0000313" key="3">
    <source>
        <dbReference type="Proteomes" id="UP001181693"/>
    </source>
</evidence>
<proteinExistence type="predicted"/>
<dbReference type="InterPro" id="IPR003599">
    <property type="entry name" value="Ig_sub"/>
</dbReference>
<evidence type="ECO:0000259" key="1">
    <source>
        <dbReference type="PROSITE" id="PS50835"/>
    </source>
</evidence>
<dbReference type="PROSITE" id="PS50835">
    <property type="entry name" value="IG_LIKE"/>
    <property type="match status" value="4"/>
</dbReference>
<dbReference type="CDD" id="cd00096">
    <property type="entry name" value="Ig"/>
    <property type="match status" value="1"/>
</dbReference>
<reference evidence="2" key="1">
    <citation type="thesis" date="2020" institute="ProQuest LLC" country="789 East Eisenhower Parkway, Ann Arbor, MI, USA">
        <title>Comparative Genomics and Chromosome Evolution.</title>
        <authorList>
            <person name="Mudd A.B."/>
        </authorList>
    </citation>
    <scope>NUCLEOTIDE SEQUENCE</scope>
    <source>
        <strain evidence="2">1538</strain>
        <tissue evidence="2">Blood</tissue>
    </source>
</reference>
<feature type="domain" description="Ig-like" evidence="1">
    <location>
        <begin position="192"/>
        <end position="274"/>
    </location>
</feature>